<comment type="caution">
    <text evidence="1">The sequence shown here is derived from an EMBL/GenBank/DDBJ whole genome shotgun (WGS) entry which is preliminary data.</text>
</comment>
<dbReference type="EMBL" id="JBHTGP010000018">
    <property type="protein sequence ID" value="MFD0689732.1"/>
    <property type="molecule type" value="Genomic_DNA"/>
</dbReference>
<name>A0ABW2XTT2_9ACTN</name>
<protein>
    <recommendedName>
        <fullName evidence="3">(d)CMP kinase</fullName>
    </recommendedName>
</protein>
<accession>A0ABW2XTT2</accession>
<organism evidence="1 2">
    <name type="scientific">Actinomadura fibrosa</name>
    <dbReference type="NCBI Taxonomy" id="111802"/>
    <lineage>
        <taxon>Bacteria</taxon>
        <taxon>Bacillati</taxon>
        <taxon>Actinomycetota</taxon>
        <taxon>Actinomycetes</taxon>
        <taxon>Streptosporangiales</taxon>
        <taxon>Thermomonosporaceae</taxon>
        <taxon>Actinomadura</taxon>
    </lineage>
</organism>
<gene>
    <name evidence="1" type="ORF">ACFQZM_34955</name>
</gene>
<dbReference type="SUPFAM" id="SSF52540">
    <property type="entry name" value="P-loop containing nucleoside triphosphate hydrolases"/>
    <property type="match status" value="1"/>
</dbReference>
<dbReference type="Proteomes" id="UP001597063">
    <property type="component" value="Unassembled WGS sequence"/>
</dbReference>
<dbReference type="Gene3D" id="3.40.50.300">
    <property type="entry name" value="P-loop containing nucleotide triphosphate hydrolases"/>
    <property type="match status" value="1"/>
</dbReference>
<proteinExistence type="predicted"/>
<reference evidence="2" key="1">
    <citation type="journal article" date="2019" name="Int. J. Syst. Evol. Microbiol.">
        <title>The Global Catalogue of Microorganisms (GCM) 10K type strain sequencing project: providing services to taxonomists for standard genome sequencing and annotation.</title>
        <authorList>
            <consortium name="The Broad Institute Genomics Platform"/>
            <consortium name="The Broad Institute Genome Sequencing Center for Infectious Disease"/>
            <person name="Wu L."/>
            <person name="Ma J."/>
        </authorList>
    </citation>
    <scope>NUCLEOTIDE SEQUENCE [LARGE SCALE GENOMIC DNA]</scope>
    <source>
        <strain evidence="2">JCM 9371</strain>
    </source>
</reference>
<dbReference type="InterPro" id="IPR027417">
    <property type="entry name" value="P-loop_NTPase"/>
</dbReference>
<evidence type="ECO:0000313" key="2">
    <source>
        <dbReference type="Proteomes" id="UP001597063"/>
    </source>
</evidence>
<evidence type="ECO:0008006" key="3">
    <source>
        <dbReference type="Google" id="ProtNLM"/>
    </source>
</evidence>
<sequence>MSGASADALAARLRAAEPRAGATRVLAVDGRSGAGKSTLAEAVAAELAAPVVHLEDLYGGWDGLAGGVDRLVAEVLAPIAAGRRALVPRYDWHAGRWAGPVPLDPPAELVVEGVGAGSRRAAAYASLLVWVEAPDDVRRRRALARDGDTYLPHWDRWAAQEDDLLARERTAERADVVVTS</sequence>
<dbReference type="RefSeq" id="WP_131760261.1">
    <property type="nucleotide sequence ID" value="NZ_CAACUY010000109.1"/>
</dbReference>
<evidence type="ECO:0000313" key="1">
    <source>
        <dbReference type="EMBL" id="MFD0689732.1"/>
    </source>
</evidence>
<keyword evidence="2" id="KW-1185">Reference proteome</keyword>